<dbReference type="GO" id="GO:0005634">
    <property type="term" value="C:nucleus"/>
    <property type="evidence" value="ECO:0007669"/>
    <property type="project" value="TreeGrafter"/>
</dbReference>
<dbReference type="Gene3D" id="1.10.510.10">
    <property type="entry name" value="Transferase(Phosphotransferase) domain 1"/>
    <property type="match status" value="1"/>
</dbReference>
<dbReference type="PROSITE" id="PS50011">
    <property type="entry name" value="PROTEIN_KINASE_DOM"/>
    <property type="match status" value="1"/>
</dbReference>
<evidence type="ECO:0000313" key="2">
    <source>
        <dbReference type="EMBL" id="KAF2840683.1"/>
    </source>
</evidence>
<dbReference type="Pfam" id="PF00069">
    <property type="entry name" value="Pkinase"/>
    <property type="match status" value="1"/>
</dbReference>
<feature type="domain" description="Protein kinase" evidence="1">
    <location>
        <begin position="53"/>
        <end position="345"/>
    </location>
</feature>
<dbReference type="PANTHER" id="PTHR44167">
    <property type="entry name" value="OVARIAN-SPECIFIC SERINE/THREONINE-PROTEIN KINASE LOK-RELATED"/>
    <property type="match status" value="1"/>
</dbReference>
<keyword evidence="3" id="KW-1185">Reference proteome</keyword>
<dbReference type="GO" id="GO:0004674">
    <property type="term" value="F:protein serine/threonine kinase activity"/>
    <property type="evidence" value="ECO:0007669"/>
    <property type="project" value="TreeGrafter"/>
</dbReference>
<comment type="caution">
    <text evidence="2">The sequence shown here is derived from an EMBL/GenBank/DDBJ whole genome shotgun (WGS) entry which is preliminary data.</text>
</comment>
<dbReference type="GO" id="GO:0044773">
    <property type="term" value="P:mitotic DNA damage checkpoint signaling"/>
    <property type="evidence" value="ECO:0007669"/>
    <property type="project" value="TreeGrafter"/>
</dbReference>
<dbReference type="GO" id="GO:0005524">
    <property type="term" value="F:ATP binding"/>
    <property type="evidence" value="ECO:0007669"/>
    <property type="project" value="InterPro"/>
</dbReference>
<protein>
    <submittedName>
        <fullName evidence="2">Kinase-like protein</fullName>
    </submittedName>
</protein>
<reference evidence="2" key="1">
    <citation type="journal article" date="2020" name="Stud. Mycol.">
        <title>101 Dothideomycetes genomes: a test case for predicting lifestyles and emergence of pathogens.</title>
        <authorList>
            <person name="Haridas S."/>
            <person name="Albert R."/>
            <person name="Binder M."/>
            <person name="Bloem J."/>
            <person name="Labutti K."/>
            <person name="Salamov A."/>
            <person name="Andreopoulos B."/>
            <person name="Baker S."/>
            <person name="Barry K."/>
            <person name="Bills G."/>
            <person name="Bluhm B."/>
            <person name="Cannon C."/>
            <person name="Castanera R."/>
            <person name="Culley D."/>
            <person name="Daum C."/>
            <person name="Ezra D."/>
            <person name="Gonzalez J."/>
            <person name="Henrissat B."/>
            <person name="Kuo A."/>
            <person name="Liang C."/>
            <person name="Lipzen A."/>
            <person name="Lutzoni F."/>
            <person name="Magnuson J."/>
            <person name="Mondo S."/>
            <person name="Nolan M."/>
            <person name="Ohm R."/>
            <person name="Pangilinan J."/>
            <person name="Park H.-J."/>
            <person name="Ramirez L."/>
            <person name="Alfaro M."/>
            <person name="Sun H."/>
            <person name="Tritt A."/>
            <person name="Yoshinaga Y."/>
            <person name="Zwiers L.-H."/>
            <person name="Turgeon B."/>
            <person name="Goodwin S."/>
            <person name="Spatafora J."/>
            <person name="Crous P."/>
            <person name="Grigoriev I."/>
        </authorList>
    </citation>
    <scope>NUCLEOTIDE SEQUENCE</scope>
    <source>
        <strain evidence="2">CBS 101060</strain>
    </source>
</reference>
<sequence length="366" mass="42343">MVADNQLGVTEQSEWLDHLRNLDLLPDPWNEMNWSGRGQHVEFLPHEAKEIPLKTEKVLGYTYSAIVESVRCKRIRLARKTIRCSRAFKREDAIREVEHLQKLHHSHIIRVVGSYILKKDLSILLYPVAEYTLNTFIEEMCEQPHFWPGSKSTEMRESLRQFFTCLLHAVSYLHKQAIKHMDIKPKNLLIRDVRNSRYRGVTNYKVYLADFGIARSYRSEAEAETSGPTSFTRIYSAPEVVAQDTRGLKADIFSLGAVFTEMLAVTWQPYPVQQRQHLIDIRGCNSDYDKSFQANILPIQDWLSSLSTPRMSEPERTIASIAIKMLHYEPSSRPQADALLKMRCFSNSGTCCIERTEEFEIAKDTL</sequence>
<dbReference type="Proteomes" id="UP000799429">
    <property type="component" value="Unassembled WGS sequence"/>
</dbReference>
<dbReference type="EMBL" id="MU006092">
    <property type="protein sequence ID" value="KAF2840683.1"/>
    <property type="molecule type" value="Genomic_DNA"/>
</dbReference>
<dbReference type="SUPFAM" id="SSF56112">
    <property type="entry name" value="Protein kinase-like (PK-like)"/>
    <property type="match status" value="1"/>
</dbReference>
<dbReference type="InterPro" id="IPR008271">
    <property type="entry name" value="Ser/Thr_kinase_AS"/>
</dbReference>
<dbReference type="SMART" id="SM00220">
    <property type="entry name" value="S_TKc"/>
    <property type="match status" value="1"/>
</dbReference>
<evidence type="ECO:0000259" key="1">
    <source>
        <dbReference type="PROSITE" id="PS50011"/>
    </source>
</evidence>
<gene>
    <name evidence="2" type="ORF">M501DRAFT_930978</name>
</gene>
<dbReference type="InterPro" id="IPR000719">
    <property type="entry name" value="Prot_kinase_dom"/>
</dbReference>
<dbReference type="Gene3D" id="3.30.200.20">
    <property type="entry name" value="Phosphorylase Kinase, domain 1"/>
    <property type="match status" value="1"/>
</dbReference>
<dbReference type="AlphaFoldDB" id="A0A9P4SDI0"/>
<organism evidence="2 3">
    <name type="scientific">Patellaria atrata CBS 101060</name>
    <dbReference type="NCBI Taxonomy" id="1346257"/>
    <lineage>
        <taxon>Eukaryota</taxon>
        <taxon>Fungi</taxon>
        <taxon>Dikarya</taxon>
        <taxon>Ascomycota</taxon>
        <taxon>Pezizomycotina</taxon>
        <taxon>Dothideomycetes</taxon>
        <taxon>Dothideomycetes incertae sedis</taxon>
        <taxon>Patellariales</taxon>
        <taxon>Patellariaceae</taxon>
        <taxon>Patellaria</taxon>
    </lineage>
</organism>
<dbReference type="OrthoDB" id="4062651at2759"/>
<dbReference type="PANTHER" id="PTHR44167:SF30">
    <property type="entry name" value="PHOSPHORYLASE KINASE"/>
    <property type="match status" value="1"/>
</dbReference>
<dbReference type="CDD" id="cd00180">
    <property type="entry name" value="PKc"/>
    <property type="match status" value="1"/>
</dbReference>
<evidence type="ECO:0000313" key="3">
    <source>
        <dbReference type="Proteomes" id="UP000799429"/>
    </source>
</evidence>
<proteinExistence type="predicted"/>
<keyword evidence="2" id="KW-0808">Transferase</keyword>
<dbReference type="InterPro" id="IPR011009">
    <property type="entry name" value="Kinase-like_dom_sf"/>
</dbReference>
<accession>A0A9P4SDI0</accession>
<keyword evidence="2" id="KW-0418">Kinase</keyword>
<name>A0A9P4SDI0_9PEZI</name>
<dbReference type="PROSITE" id="PS00108">
    <property type="entry name" value="PROTEIN_KINASE_ST"/>
    <property type="match status" value="1"/>
</dbReference>